<dbReference type="Proteomes" id="UP000183656">
    <property type="component" value="Unassembled WGS sequence"/>
</dbReference>
<name>A0A1I7JE67_9BURK</name>
<keyword evidence="2" id="KW-1185">Reference proteome</keyword>
<organism evidence="1 2">
    <name type="scientific">Paenacidovorax caeni</name>
    <dbReference type="NCBI Taxonomy" id="343013"/>
    <lineage>
        <taxon>Bacteria</taxon>
        <taxon>Pseudomonadati</taxon>
        <taxon>Pseudomonadota</taxon>
        <taxon>Betaproteobacteria</taxon>
        <taxon>Burkholderiales</taxon>
        <taxon>Comamonadaceae</taxon>
        <taxon>Paenacidovorax</taxon>
    </lineage>
</organism>
<accession>A0A1I7JE67</accession>
<evidence type="ECO:0000313" key="2">
    <source>
        <dbReference type="Proteomes" id="UP000183656"/>
    </source>
</evidence>
<evidence type="ECO:0000313" key="1">
    <source>
        <dbReference type="EMBL" id="SFU83453.1"/>
    </source>
</evidence>
<dbReference type="InterPro" id="IPR043129">
    <property type="entry name" value="ATPase_NBD"/>
</dbReference>
<dbReference type="CDD" id="cd10170">
    <property type="entry name" value="ASKHA_NBD_HSP70"/>
    <property type="match status" value="1"/>
</dbReference>
<sequence length="602" mass="67015">MSKIGIDFGTTYTTLCYVNESRRSDDENYIEVFRAEDHGSVPSAMAYHKKKGVRNFGSAARGLIADDSYQVFQHFKMLLAMEGTSELDAYISNNPEYEPYKNKKPSDVTRDFLTDLLKAFKRDQNIERLETVVITIPLVWRALGQQLNGNTGSAQHKLLGALRAACQALELKGPPPKITIKSEPEAAAGYFAHEYKKRSKNKEPLTGKLLVVDYGGGTLDLTLAEVGWSKQNLIELSVLETSGRGKSLDFALGAAGVAYDKALLNTILNGRSLSAEDTSDHLNTLETKKRHDNVRNTLNEWVVQNYPEDEDQEQAFNVNRLKVLPKDCLAAYKAVNDPHLQAALDEVFSGFPDLAKSTDLKVVLAGGFSNLAFVEHAIRERMGIPLNVEDRTDPRLAHNRSQDRHFSIAMGAALVAAQLLHIDDSKTEYQIGFWAQAMLPNGQWGWKYFQIIDRHVPYKDLAQPRWARDMGGNTITLTGGGGGLILGFSDTGNTQYAPRRIPLDQTRLSGAESKLKKLVPGWENSQTRWSFGFSVQPDEEGISGEARVLIHFINLDNNRQQAYPINELMQLLEQVVISDESPSDPYVEAYRAYVASGSKAAR</sequence>
<dbReference type="EMBL" id="FPBX01000025">
    <property type="protein sequence ID" value="SFU83453.1"/>
    <property type="molecule type" value="Genomic_DNA"/>
</dbReference>
<dbReference type="Gene3D" id="3.90.640.10">
    <property type="entry name" value="Actin, Chain A, domain 4"/>
    <property type="match status" value="1"/>
</dbReference>
<protein>
    <recommendedName>
        <fullName evidence="3">Molecular chaperone DnaK (HSP70)</fullName>
    </recommendedName>
</protein>
<dbReference type="PANTHER" id="PTHR14187">
    <property type="entry name" value="ALPHA KINASE/ELONGATION FACTOR 2 KINASE"/>
    <property type="match status" value="1"/>
</dbReference>
<dbReference type="RefSeq" id="WP_054257205.1">
    <property type="nucleotide sequence ID" value="NZ_CYIG01000033.1"/>
</dbReference>
<gene>
    <name evidence="1" type="ORF">SAMN04489707_102521</name>
</gene>
<dbReference type="SUPFAM" id="SSF53067">
    <property type="entry name" value="Actin-like ATPase domain"/>
    <property type="match status" value="2"/>
</dbReference>
<dbReference type="PANTHER" id="PTHR14187:SF5">
    <property type="entry name" value="HEAT SHOCK 70 KDA PROTEIN 12A"/>
    <property type="match status" value="1"/>
</dbReference>
<dbReference type="OrthoDB" id="9766019at2"/>
<reference evidence="1 2" key="1">
    <citation type="submission" date="2016-10" db="EMBL/GenBank/DDBJ databases">
        <authorList>
            <person name="de Groot N.N."/>
        </authorList>
    </citation>
    <scope>NUCLEOTIDE SEQUENCE [LARGE SCALE GENOMIC DNA]</scope>
    <source>
        <strain evidence="1 2">R-24608</strain>
    </source>
</reference>
<evidence type="ECO:0008006" key="3">
    <source>
        <dbReference type="Google" id="ProtNLM"/>
    </source>
</evidence>
<dbReference type="Gene3D" id="3.30.420.40">
    <property type="match status" value="2"/>
</dbReference>
<dbReference type="AlphaFoldDB" id="A0A1I7JE67"/>
<dbReference type="STRING" id="343013.SAMN04489707_102521"/>
<proteinExistence type="predicted"/>